<keyword evidence="1" id="KW-0472">Membrane</keyword>
<protein>
    <submittedName>
        <fullName evidence="2">Holin</fullName>
    </submittedName>
</protein>
<dbReference type="InterPro" id="IPR019682">
    <property type="entry name" value="Phage_T7_Gp17.5_holin"/>
</dbReference>
<keyword evidence="1" id="KW-1133">Transmembrane helix</keyword>
<keyword evidence="3" id="KW-1185">Reference proteome</keyword>
<gene>
    <name evidence="2" type="ORF">Atoyac1_11</name>
</gene>
<evidence type="ECO:0000313" key="3">
    <source>
        <dbReference type="Proteomes" id="UP000662993"/>
    </source>
</evidence>
<dbReference type="Pfam" id="PF10746">
    <property type="entry name" value="Phage_holin_2_2"/>
    <property type="match status" value="1"/>
</dbReference>
<proteinExistence type="predicted"/>
<evidence type="ECO:0000256" key="1">
    <source>
        <dbReference type="SAM" id="Phobius"/>
    </source>
</evidence>
<name>A0A866D158_9CAUD</name>
<keyword evidence="1" id="KW-0812">Transmembrane</keyword>
<dbReference type="EMBL" id="MT682386">
    <property type="protein sequence ID" value="QOC54191.1"/>
    <property type="molecule type" value="Genomic_DNA"/>
</dbReference>
<evidence type="ECO:0000313" key="2">
    <source>
        <dbReference type="EMBL" id="QOC54191.1"/>
    </source>
</evidence>
<accession>A0A866D158</accession>
<dbReference type="GO" id="GO:0044659">
    <property type="term" value="P:viral release from host cell by cytolysis"/>
    <property type="evidence" value="ECO:0007669"/>
    <property type="project" value="InterPro"/>
</dbReference>
<sequence>MWLVDEILDRAPSAAVQTAPPAIVSGLTWCGVSLQDWVYIATLIYILINIFKPLIMWLWRKRNER</sequence>
<dbReference type="Proteomes" id="UP000662993">
    <property type="component" value="Segment"/>
</dbReference>
<feature type="transmembrane region" description="Helical" evidence="1">
    <location>
        <begin position="37"/>
        <end position="59"/>
    </location>
</feature>
<reference evidence="2 3" key="1">
    <citation type="journal article" date="2020" name="bioRxiv">
        <title>Dynamics of infection in a novel group of promiscuous phages and hosts of multiple bacterial genera retrieved from river communities.</title>
        <authorList>
            <person name="Cazares D."/>
            <person name="Cazares A."/>
            <person name="Figueroa W."/>
            <person name="Guarneros G."/>
            <person name="Edwards R.A."/>
            <person name="Vinuesa P."/>
        </authorList>
    </citation>
    <scope>NUCLEOTIDE SEQUENCE [LARGE SCALE GENOMIC DNA]</scope>
</reference>
<organism evidence="2 3">
    <name type="scientific">Aeromonas phage Atoyac1</name>
    <dbReference type="NCBI Taxonomy" id="2767547"/>
    <lineage>
        <taxon>Viruses</taxon>
        <taxon>Duplodnaviria</taxon>
        <taxon>Heunggongvirae</taxon>
        <taxon>Uroviricota</taxon>
        <taxon>Caudoviricetes</taxon>
        <taxon>Autographivirales</taxon>
        <taxon>Autonotataviridae</taxon>
        <taxon>Melnykvirinae</taxon>
        <taxon>Atoyacvirus</taxon>
        <taxon>Atoyacvirus atoyac1</taxon>
    </lineage>
</organism>